<dbReference type="Pfam" id="PF12802">
    <property type="entry name" value="MarR_2"/>
    <property type="match status" value="1"/>
</dbReference>
<proteinExistence type="predicted"/>
<reference evidence="3" key="1">
    <citation type="submission" date="2024-01" db="EMBL/GenBank/DDBJ databases">
        <title>The genome sequence of Micromonospora mangrovi CCTCC AA 2012012.</title>
        <authorList>
            <person name="Gao J."/>
        </authorList>
    </citation>
    <scope>NUCLEOTIDE SEQUENCE</scope>
    <source>
        <strain evidence="3">CCTCC AA 2012012</strain>
    </source>
</reference>
<feature type="domain" description="HTH marR-type" evidence="2">
    <location>
        <begin position="6"/>
        <end position="145"/>
    </location>
</feature>
<gene>
    <name evidence="4" type="ORF">ABUL08_19975</name>
    <name evidence="3" type="ORF">VK199_19905</name>
</gene>
<dbReference type="EMBL" id="CP159342">
    <property type="protein sequence ID" value="XCH72589.1"/>
    <property type="molecule type" value="Genomic_DNA"/>
</dbReference>
<dbReference type="InterPro" id="IPR036388">
    <property type="entry name" value="WH-like_DNA-bd_sf"/>
</dbReference>
<dbReference type="InterPro" id="IPR039422">
    <property type="entry name" value="MarR/SlyA-like"/>
</dbReference>
<dbReference type="AlphaFoldDB" id="A0AAU7M2X1"/>
<dbReference type="PROSITE" id="PS50995">
    <property type="entry name" value="HTH_MARR_2"/>
    <property type="match status" value="1"/>
</dbReference>
<dbReference type="PANTHER" id="PTHR33164">
    <property type="entry name" value="TRANSCRIPTIONAL REGULATOR, MARR FAMILY"/>
    <property type="match status" value="1"/>
</dbReference>
<dbReference type="GO" id="GO:0006950">
    <property type="term" value="P:response to stress"/>
    <property type="evidence" value="ECO:0007669"/>
    <property type="project" value="TreeGrafter"/>
</dbReference>
<evidence type="ECO:0000313" key="4">
    <source>
        <dbReference type="EMBL" id="XCH72589.1"/>
    </source>
</evidence>
<organism evidence="3">
    <name type="scientific">Micromonospora sp. CCTCC AA 2012012</name>
    <dbReference type="NCBI Taxonomy" id="3111921"/>
    <lineage>
        <taxon>Bacteria</taxon>
        <taxon>Bacillati</taxon>
        <taxon>Actinomycetota</taxon>
        <taxon>Actinomycetes</taxon>
        <taxon>Micromonosporales</taxon>
        <taxon>Micromonosporaceae</taxon>
        <taxon>Micromonospora</taxon>
    </lineage>
</organism>
<dbReference type="PANTHER" id="PTHR33164:SF57">
    <property type="entry name" value="MARR-FAMILY TRANSCRIPTIONAL REGULATOR"/>
    <property type="match status" value="1"/>
</dbReference>
<dbReference type="InterPro" id="IPR000835">
    <property type="entry name" value="HTH_MarR-typ"/>
</dbReference>
<dbReference type="RefSeq" id="WP_350931450.1">
    <property type="nucleotide sequence ID" value="NZ_CP157762.1"/>
</dbReference>
<evidence type="ECO:0000313" key="3">
    <source>
        <dbReference type="EMBL" id="XBP91891.1"/>
    </source>
</evidence>
<accession>A0AAU7M2X1</accession>
<reference evidence="4" key="2">
    <citation type="submission" date="2024-06" db="EMBL/GenBank/DDBJ databases">
        <title>Micromonospora mangrovi CCTCC AA 2012012 genome sequences.</title>
        <authorList>
            <person name="Gao J."/>
        </authorList>
    </citation>
    <scope>NUCLEOTIDE SEQUENCE</scope>
    <source>
        <strain evidence="4">CCTCC AA 2012012</strain>
    </source>
</reference>
<protein>
    <submittedName>
        <fullName evidence="3">MarR family winged helix-turn-helix transcriptional regulator</fullName>
    </submittedName>
</protein>
<evidence type="ECO:0000256" key="1">
    <source>
        <dbReference type="SAM" id="MobiDB-lite"/>
    </source>
</evidence>
<sequence>MKSTDGEAMLDAVGAAFSRLRRGALLRVENPVPRKEMTRTLVLNILEEGPETARREVTVGVVAERLGVDPSVASRMVSDCIGSGYLARAVSQRDGRRTVLELTEAGRAALDRFRAHQRQAFEFITREWSRPERVEFARLLIKYVDALTELRQEDPDSGAAGDGARPDSSGPDAAVVSRQSGMPAAAKLE</sequence>
<dbReference type="SMART" id="SM00347">
    <property type="entry name" value="HTH_MARR"/>
    <property type="match status" value="1"/>
</dbReference>
<dbReference type="InterPro" id="IPR036390">
    <property type="entry name" value="WH_DNA-bd_sf"/>
</dbReference>
<dbReference type="EMBL" id="CP157762">
    <property type="protein sequence ID" value="XBP91891.1"/>
    <property type="molecule type" value="Genomic_DNA"/>
</dbReference>
<evidence type="ECO:0000259" key="2">
    <source>
        <dbReference type="PROSITE" id="PS50995"/>
    </source>
</evidence>
<dbReference type="SUPFAM" id="SSF46785">
    <property type="entry name" value="Winged helix' DNA-binding domain"/>
    <property type="match status" value="1"/>
</dbReference>
<name>A0AAU7M2X1_9ACTN</name>
<dbReference type="Gene3D" id="1.10.10.10">
    <property type="entry name" value="Winged helix-like DNA-binding domain superfamily/Winged helix DNA-binding domain"/>
    <property type="match status" value="1"/>
</dbReference>
<feature type="region of interest" description="Disordered" evidence="1">
    <location>
        <begin position="152"/>
        <end position="189"/>
    </location>
</feature>
<dbReference type="GO" id="GO:0003700">
    <property type="term" value="F:DNA-binding transcription factor activity"/>
    <property type="evidence" value="ECO:0007669"/>
    <property type="project" value="InterPro"/>
</dbReference>